<gene>
    <name evidence="2" type="ORF">IDM49_00645</name>
</gene>
<dbReference type="GeneID" id="96622729"/>
<accession>A0A7H2BDV9</accession>
<name>A0A7H2BDV9_9MICC</name>
<dbReference type="EMBL" id="CP061539">
    <property type="protein sequence ID" value="QNV37855.1"/>
    <property type="molecule type" value="Genomic_DNA"/>
</dbReference>
<keyword evidence="3" id="KW-1185">Reference proteome</keyword>
<keyword evidence="2" id="KW-0540">Nuclease</keyword>
<dbReference type="RefSeq" id="WP_190724660.1">
    <property type="nucleotide sequence ID" value="NZ_CP061539.1"/>
</dbReference>
<reference evidence="2 3" key="1">
    <citation type="submission" date="2020-09" db="EMBL/GenBank/DDBJ databases">
        <title>Investigation of environmental microbes.</title>
        <authorList>
            <person name="Ou Y."/>
            <person name="Kang Q."/>
        </authorList>
    </citation>
    <scope>NUCLEOTIDE SEQUENCE [LARGE SCALE GENOMIC DNA]</scope>
    <source>
        <strain evidence="2 3">KJZ-14</strain>
    </source>
</reference>
<feature type="domain" description="HNH nuclease" evidence="1">
    <location>
        <begin position="246"/>
        <end position="295"/>
    </location>
</feature>
<protein>
    <submittedName>
        <fullName evidence="2">HNH endonuclease</fullName>
    </submittedName>
</protein>
<dbReference type="KEGG" id="rter:IDM49_00645"/>
<dbReference type="Proteomes" id="UP000516404">
    <property type="component" value="Chromosome"/>
</dbReference>
<evidence type="ECO:0000313" key="3">
    <source>
        <dbReference type="Proteomes" id="UP000516404"/>
    </source>
</evidence>
<dbReference type="GO" id="GO:0004519">
    <property type="term" value="F:endonuclease activity"/>
    <property type="evidence" value="ECO:0007669"/>
    <property type="project" value="UniProtKB-KW"/>
</dbReference>
<dbReference type="Pfam" id="PF13391">
    <property type="entry name" value="HNH_2"/>
    <property type="match status" value="1"/>
</dbReference>
<evidence type="ECO:0000313" key="2">
    <source>
        <dbReference type="EMBL" id="QNV37855.1"/>
    </source>
</evidence>
<dbReference type="AlphaFoldDB" id="A0A7H2BDV9"/>
<evidence type="ECO:0000259" key="1">
    <source>
        <dbReference type="Pfam" id="PF13391"/>
    </source>
</evidence>
<proteinExistence type="predicted"/>
<keyword evidence="2" id="KW-0378">Hydrolase</keyword>
<sequence length="344" mass="38977">MSTQFTSHPEIVYPRIAVPVEYENRNVWLFRALDDADNRRAKSGLIYEDDVNSQYSYSNNVPNSKRVAKGDLVLVRDNHVLFGAAVIQEITEQETTREQLRCPICNSAKLYWRPSKNDWRCDGTCLRLNGLSADARSTTEPIRNTVANTSYTAYYGDTWSELSGAMVAGEFSTLSDKWNPQNSIVQLNPVKVLAFFDRLKFSIREQIDVKTDGLLASGGFTERTVRTRRGQTQFRAHLFGRFGSTCAFTGPCYLAALDAAHLYSYAQVGEHRAGGGLLMRRDLHSLFDRGLLGIDNHQRITIHEDLTTTQYRPLLGERLKVDIGEQEKALLARHSEEFKLNLMV</sequence>
<organism evidence="2 3">
    <name type="scientific">Rothia terrae</name>
    <dbReference type="NCBI Taxonomy" id="396015"/>
    <lineage>
        <taxon>Bacteria</taxon>
        <taxon>Bacillati</taxon>
        <taxon>Actinomycetota</taxon>
        <taxon>Actinomycetes</taxon>
        <taxon>Micrococcales</taxon>
        <taxon>Micrococcaceae</taxon>
        <taxon>Rothia</taxon>
    </lineage>
</organism>
<dbReference type="InterPro" id="IPR003615">
    <property type="entry name" value="HNH_nuc"/>
</dbReference>
<keyword evidence="2" id="KW-0255">Endonuclease</keyword>